<gene>
    <name evidence="3" type="ORF">HK100_007368</name>
</gene>
<comment type="caution">
    <text evidence="3">The sequence shown here is derived from an EMBL/GenBank/DDBJ whole genome shotgun (WGS) entry which is preliminary data.</text>
</comment>
<dbReference type="Proteomes" id="UP001211907">
    <property type="component" value="Unassembled WGS sequence"/>
</dbReference>
<keyword evidence="4" id="KW-1185">Reference proteome</keyword>
<sequence length="619" mass="68210">MLSEPAETTALPTLSELLSLVDAGGVSAAQHQFRTNVSAEIMNSIPFLSVSSTNSQTLPAHSLVRFRAMVQDNGFSPQIYISSVSLVNSLTKQKKTVWTHFCDTLPTETFNVESEWQIDDSVARNVKYAQKVPLCCIGLPAETSWAKAAWENHSPNVSDVADSFERMQVQVSGNKMIYSIFIFKLHNNYMLEVDKQYNRHIQRKQTLESTEQLAIVKIYGDDPEDLQLGVMAEFVGFLETSNDVSSEEKEDDFDSLMNSEIDAFKALPTLHCIFYTLISPSAHPLLANSEVKSIDHKALHKLVLDHLQPYVLGDQVAAEYLLIHLVSKIRARHEALQTGYLPLNLTNITSPAISTALVECLKSLLPRVRNIPLSIDYLNKKRMAPGVFVSSEGWKDVVGENTSNHAAAAVIGLVGGELQIPDRTCVVIDEVGMDGGVLKEQGVVNVRHINDLVSLAELPYAIGSGIDVAGHSAGKLFVDLTVLVLSQAKCMFDVQCILRLVPVNVVSTAAANAHATEDLLNLMRAYIASVANNVNYEVPEEMSQVLTKYFMDTRKETAKNGGSLYTQEQFLLRMEIARALTLLDGEQELSIDAWHKSGDLENERNFRAAKGSSSGNVGR</sequence>
<name>A0AAD5T775_9FUNG</name>
<evidence type="ECO:0000313" key="4">
    <source>
        <dbReference type="Proteomes" id="UP001211907"/>
    </source>
</evidence>
<evidence type="ECO:0000256" key="1">
    <source>
        <dbReference type="ARBA" id="ARBA00004123"/>
    </source>
</evidence>
<organism evidence="3 4">
    <name type="scientific">Physocladia obscura</name>
    <dbReference type="NCBI Taxonomy" id="109957"/>
    <lineage>
        <taxon>Eukaryota</taxon>
        <taxon>Fungi</taxon>
        <taxon>Fungi incertae sedis</taxon>
        <taxon>Chytridiomycota</taxon>
        <taxon>Chytridiomycota incertae sedis</taxon>
        <taxon>Chytridiomycetes</taxon>
        <taxon>Chytridiales</taxon>
        <taxon>Chytriomycetaceae</taxon>
        <taxon>Physocladia</taxon>
    </lineage>
</organism>
<evidence type="ECO:0000256" key="2">
    <source>
        <dbReference type="ARBA" id="ARBA00023242"/>
    </source>
</evidence>
<dbReference type="AlphaFoldDB" id="A0AAD5T775"/>
<dbReference type="GO" id="GO:0006261">
    <property type="term" value="P:DNA-templated DNA replication"/>
    <property type="evidence" value="ECO:0007669"/>
    <property type="project" value="TreeGrafter"/>
</dbReference>
<dbReference type="Pfam" id="PF09739">
    <property type="entry name" value="MCM_bind"/>
    <property type="match status" value="1"/>
</dbReference>
<dbReference type="GO" id="GO:0003682">
    <property type="term" value="F:chromatin binding"/>
    <property type="evidence" value="ECO:0007669"/>
    <property type="project" value="TreeGrafter"/>
</dbReference>
<dbReference type="EMBL" id="JADGJH010000347">
    <property type="protein sequence ID" value="KAJ3130840.1"/>
    <property type="molecule type" value="Genomic_DNA"/>
</dbReference>
<dbReference type="InterPro" id="IPR019140">
    <property type="entry name" value="MCM_complex-bd"/>
</dbReference>
<protein>
    <submittedName>
        <fullName evidence="3">Uncharacterized protein</fullName>
    </submittedName>
</protein>
<keyword evidence="2" id="KW-0539">Nucleus</keyword>
<dbReference type="PANTHER" id="PTHR13489">
    <property type="entry name" value="MINI-CHROMOSOME MAINTENANCE COMPLEX-BINDING PROTEIN"/>
    <property type="match status" value="1"/>
</dbReference>
<comment type="subcellular location">
    <subcellularLocation>
        <location evidence="1">Nucleus</location>
    </subcellularLocation>
</comment>
<accession>A0AAD5T775</accession>
<dbReference type="GO" id="GO:0005634">
    <property type="term" value="C:nucleus"/>
    <property type="evidence" value="ECO:0007669"/>
    <property type="project" value="UniProtKB-SubCell"/>
</dbReference>
<proteinExistence type="predicted"/>
<dbReference type="PANTHER" id="PTHR13489:SF0">
    <property type="entry name" value="MINI-CHROMOSOME MAINTENANCE COMPLEX-BINDING PROTEIN"/>
    <property type="match status" value="1"/>
</dbReference>
<reference evidence="3" key="1">
    <citation type="submission" date="2020-05" db="EMBL/GenBank/DDBJ databases">
        <title>Phylogenomic resolution of chytrid fungi.</title>
        <authorList>
            <person name="Stajich J.E."/>
            <person name="Amses K."/>
            <person name="Simmons R."/>
            <person name="Seto K."/>
            <person name="Myers J."/>
            <person name="Bonds A."/>
            <person name="Quandt C.A."/>
            <person name="Barry K."/>
            <person name="Liu P."/>
            <person name="Grigoriev I."/>
            <person name="Longcore J.E."/>
            <person name="James T.Y."/>
        </authorList>
    </citation>
    <scope>NUCLEOTIDE SEQUENCE</scope>
    <source>
        <strain evidence="3">JEL0513</strain>
    </source>
</reference>
<evidence type="ECO:0000313" key="3">
    <source>
        <dbReference type="EMBL" id="KAJ3130840.1"/>
    </source>
</evidence>